<sequence length="364" mass="38244">MSYCHDCDEEFEPGTILCPECGAKLSGSDDDTGTASGWSTDDSGSDDTVGWSSTDPESTDTSGWSTDNPTTDETSGWSTDDSARDDTSGWSSTDSTRDDSEWGSGDAAGTSGATTAHREPGRTTASEPRYHDRDIFEFSFAFPLGKGGKPLLIDSVLLLLSFLLVPLLFSYGYSYRVGRAAARGDGDIPSFDDWGGLGTDGLILVGVYLGVALAFSVLVAAFIGAIAVVGESSALVLVLLAIGTLLVFACVYVAGAIVPVLIGTGSLTETFSNGRLLEFALSRHYLKGVVLLFVFWFVLSIAASIVAVVLAITVLGIVLLIPLYFVFTAYTANLAFAMWGYIYNEAAAAGDVEPVAPDASLGLR</sequence>
<evidence type="ECO:0000256" key="1">
    <source>
        <dbReference type="SAM" id="MobiDB-lite"/>
    </source>
</evidence>
<protein>
    <submittedName>
        <fullName evidence="3">DUF4013 domain-containing protein</fullName>
    </submittedName>
</protein>
<name>A0A482Y5U5_9EURY</name>
<feature type="transmembrane region" description="Helical" evidence="2">
    <location>
        <begin position="202"/>
        <end position="229"/>
    </location>
</feature>
<dbReference type="EMBL" id="SHMR01000001">
    <property type="protein sequence ID" value="RZH69515.1"/>
    <property type="molecule type" value="Genomic_DNA"/>
</dbReference>
<evidence type="ECO:0000256" key="2">
    <source>
        <dbReference type="SAM" id="Phobius"/>
    </source>
</evidence>
<dbReference type="RefSeq" id="WP_130170337.1">
    <property type="nucleotide sequence ID" value="NZ_SHMR01000001.1"/>
</dbReference>
<dbReference type="OrthoDB" id="107590at2157"/>
<evidence type="ECO:0000313" key="4">
    <source>
        <dbReference type="Proteomes" id="UP000292704"/>
    </source>
</evidence>
<dbReference type="InterPro" id="IPR025098">
    <property type="entry name" value="DUF4013"/>
</dbReference>
<feature type="compositionally biased region" description="Low complexity" evidence="1">
    <location>
        <begin position="33"/>
        <end position="55"/>
    </location>
</feature>
<keyword evidence="2" id="KW-0472">Membrane</keyword>
<feature type="transmembrane region" description="Helical" evidence="2">
    <location>
        <begin position="289"/>
        <end position="312"/>
    </location>
</feature>
<gene>
    <name evidence="3" type="ORF">ELS17_08905</name>
</gene>
<feature type="compositionally biased region" description="Polar residues" evidence="1">
    <location>
        <begin position="59"/>
        <end position="80"/>
    </location>
</feature>
<keyword evidence="2" id="KW-1133">Transmembrane helix</keyword>
<feature type="transmembrane region" description="Helical" evidence="2">
    <location>
        <begin position="236"/>
        <end position="262"/>
    </location>
</feature>
<accession>A0A482Y5U5</accession>
<evidence type="ECO:0000313" key="3">
    <source>
        <dbReference type="EMBL" id="RZH69515.1"/>
    </source>
</evidence>
<feature type="compositionally biased region" description="Low complexity" evidence="1">
    <location>
        <begin position="103"/>
        <end position="115"/>
    </location>
</feature>
<feature type="transmembrane region" description="Helical" evidence="2">
    <location>
        <begin position="319"/>
        <end position="342"/>
    </location>
</feature>
<reference evidence="3 4" key="1">
    <citation type="submission" date="2019-02" db="EMBL/GenBank/DDBJ databases">
        <title>Genome analysis provides insights into bioremediation potentialities and Haloocin production by Natrinema altunense strain 4.1R isolated from Chott Douz in Tunisian desert.</title>
        <authorList>
            <person name="Najjari A."/>
            <person name="Youssef N."/>
            <person name="Ben Dhia O."/>
            <person name="Ferjani R."/>
            <person name="El Hidri D."/>
            <person name="Ouzari H.I."/>
            <person name="Cherif A."/>
        </authorList>
    </citation>
    <scope>NUCLEOTIDE SEQUENCE [LARGE SCALE GENOMIC DNA]</scope>
    <source>
        <strain evidence="3 4">4.1R</strain>
    </source>
</reference>
<keyword evidence="2" id="KW-0812">Transmembrane</keyword>
<feature type="transmembrane region" description="Helical" evidence="2">
    <location>
        <begin position="151"/>
        <end position="173"/>
    </location>
</feature>
<dbReference type="AlphaFoldDB" id="A0A482Y5U5"/>
<proteinExistence type="predicted"/>
<dbReference type="Proteomes" id="UP000292704">
    <property type="component" value="Unassembled WGS sequence"/>
</dbReference>
<comment type="caution">
    <text evidence="3">The sequence shown here is derived from an EMBL/GenBank/DDBJ whole genome shotgun (WGS) entry which is preliminary data.</text>
</comment>
<dbReference type="Pfam" id="PF13197">
    <property type="entry name" value="DUF4013"/>
    <property type="match status" value="1"/>
</dbReference>
<organism evidence="3 4">
    <name type="scientific">Natrinema altunense</name>
    <dbReference type="NCBI Taxonomy" id="222984"/>
    <lineage>
        <taxon>Archaea</taxon>
        <taxon>Methanobacteriati</taxon>
        <taxon>Methanobacteriota</taxon>
        <taxon>Stenosarchaea group</taxon>
        <taxon>Halobacteria</taxon>
        <taxon>Halobacteriales</taxon>
        <taxon>Natrialbaceae</taxon>
        <taxon>Natrinema</taxon>
    </lineage>
</organism>
<feature type="region of interest" description="Disordered" evidence="1">
    <location>
        <begin position="19"/>
        <end position="128"/>
    </location>
</feature>